<dbReference type="Pfam" id="PF10369">
    <property type="entry name" value="ALS_ss_C"/>
    <property type="match status" value="1"/>
</dbReference>
<dbReference type="InterPro" id="IPR019455">
    <property type="entry name" value="Acetolactate_synth_ssu_C"/>
</dbReference>
<evidence type="ECO:0000256" key="4">
    <source>
        <dbReference type="ARBA" id="ARBA00011744"/>
    </source>
</evidence>
<dbReference type="EMBL" id="DSVL01000076">
    <property type="protein sequence ID" value="HFH28378.1"/>
    <property type="molecule type" value="Genomic_DNA"/>
</dbReference>
<accession>A0A7C3I2C6</accession>
<organism evidence="10">
    <name type="scientific">Gracilinema caldarium</name>
    <dbReference type="NCBI Taxonomy" id="215591"/>
    <lineage>
        <taxon>Bacteria</taxon>
        <taxon>Pseudomonadati</taxon>
        <taxon>Spirochaetota</taxon>
        <taxon>Spirochaetia</taxon>
        <taxon>Spirochaetales</taxon>
        <taxon>Breznakiellaceae</taxon>
        <taxon>Gracilinema</taxon>
    </lineage>
</organism>
<evidence type="ECO:0000256" key="2">
    <source>
        <dbReference type="ARBA" id="ARBA00005025"/>
    </source>
</evidence>
<dbReference type="NCBIfam" id="NF008864">
    <property type="entry name" value="PRK11895.1"/>
    <property type="match status" value="1"/>
</dbReference>
<dbReference type="EC" id="2.2.1.6" evidence="8"/>
<name>A0A7C3I2C6_9SPIR</name>
<dbReference type="PROSITE" id="PS51671">
    <property type="entry name" value="ACT"/>
    <property type="match status" value="1"/>
</dbReference>
<evidence type="ECO:0000256" key="7">
    <source>
        <dbReference type="ARBA" id="ARBA00048670"/>
    </source>
</evidence>
<evidence type="ECO:0000256" key="1">
    <source>
        <dbReference type="ARBA" id="ARBA00004974"/>
    </source>
</evidence>
<evidence type="ECO:0000256" key="6">
    <source>
        <dbReference type="ARBA" id="ARBA00023304"/>
    </source>
</evidence>
<dbReference type="GO" id="GO:1990610">
    <property type="term" value="F:acetolactate synthase regulator activity"/>
    <property type="evidence" value="ECO:0007669"/>
    <property type="project" value="UniProtKB-UniRule"/>
</dbReference>
<dbReference type="InterPro" id="IPR004789">
    <property type="entry name" value="Acetalactate_synth_ssu"/>
</dbReference>
<comment type="catalytic activity">
    <reaction evidence="7 8">
        <text>2 pyruvate + H(+) = (2S)-2-acetolactate + CO2</text>
        <dbReference type="Rhea" id="RHEA:25249"/>
        <dbReference type="ChEBI" id="CHEBI:15361"/>
        <dbReference type="ChEBI" id="CHEBI:15378"/>
        <dbReference type="ChEBI" id="CHEBI:16526"/>
        <dbReference type="ChEBI" id="CHEBI:58476"/>
        <dbReference type="EC" id="2.2.1.6"/>
    </reaction>
</comment>
<comment type="similarity">
    <text evidence="3 8">Belongs to the acetolactate synthase small subunit family.</text>
</comment>
<evidence type="ECO:0000256" key="3">
    <source>
        <dbReference type="ARBA" id="ARBA00006341"/>
    </source>
</evidence>
<comment type="pathway">
    <text evidence="1 8">Amino-acid biosynthesis; L-isoleucine biosynthesis; L-isoleucine from 2-oxobutanoate: step 1/4.</text>
</comment>
<dbReference type="UniPathway" id="UPA00047">
    <property type="reaction ID" value="UER00055"/>
</dbReference>
<evidence type="ECO:0000256" key="8">
    <source>
        <dbReference type="RuleBase" id="RU368092"/>
    </source>
</evidence>
<dbReference type="FunFam" id="3.30.70.260:FF:000001">
    <property type="entry name" value="Acetolactate synthase, small subunit"/>
    <property type="match status" value="1"/>
</dbReference>
<dbReference type="SUPFAM" id="SSF55021">
    <property type="entry name" value="ACT-like"/>
    <property type="match status" value="2"/>
</dbReference>
<dbReference type="PANTHER" id="PTHR30239">
    <property type="entry name" value="ACETOLACTATE SYNTHASE SMALL SUBUNIT"/>
    <property type="match status" value="1"/>
</dbReference>
<gene>
    <name evidence="10" type="primary">ilvN</name>
    <name evidence="10" type="ORF">ENS59_02545</name>
</gene>
<protein>
    <recommendedName>
        <fullName evidence="8">Acetolactate synthase small subunit</fullName>
        <shortName evidence="8">AHAS</shortName>
        <shortName evidence="8">ALS</shortName>
        <ecNumber evidence="8">2.2.1.6</ecNumber>
    </recommendedName>
    <alternativeName>
        <fullName evidence="8">Acetohydroxy-acid synthase small subunit</fullName>
    </alternativeName>
</protein>
<dbReference type="Pfam" id="PF22629">
    <property type="entry name" value="ACT_AHAS_ss"/>
    <property type="match status" value="1"/>
</dbReference>
<evidence type="ECO:0000313" key="10">
    <source>
        <dbReference type="EMBL" id="HFH28378.1"/>
    </source>
</evidence>
<dbReference type="CDD" id="cd04878">
    <property type="entry name" value="ACT_AHAS"/>
    <property type="match status" value="1"/>
</dbReference>
<keyword evidence="5 8" id="KW-0028">Amino-acid biosynthesis</keyword>
<dbReference type="InterPro" id="IPR054480">
    <property type="entry name" value="AHAS_small-like_ACT"/>
</dbReference>
<keyword evidence="6 8" id="KW-0100">Branched-chain amino acid biosynthesis</keyword>
<proteinExistence type="inferred from homology"/>
<dbReference type="UniPathway" id="UPA00049">
    <property type="reaction ID" value="UER00059"/>
</dbReference>
<evidence type="ECO:0000256" key="5">
    <source>
        <dbReference type="ARBA" id="ARBA00022605"/>
    </source>
</evidence>
<comment type="function">
    <text evidence="8">Catalyzes the conversion of 2 pyruvate molecules into acetolactate in the first common step of the biosynthetic pathway of the branched-amino acids such as leucine, isoleucine, and valine.</text>
</comment>
<dbReference type="InterPro" id="IPR039557">
    <property type="entry name" value="AHAS_ACT"/>
</dbReference>
<dbReference type="Gene3D" id="3.30.70.1150">
    <property type="entry name" value="ACT-like. Chain A, domain 2"/>
    <property type="match status" value="1"/>
</dbReference>
<dbReference type="AlphaFoldDB" id="A0A7C3I2C6"/>
<dbReference type="InterPro" id="IPR045865">
    <property type="entry name" value="ACT-like_dom_sf"/>
</dbReference>
<dbReference type="GO" id="GO:0003984">
    <property type="term" value="F:acetolactate synthase activity"/>
    <property type="evidence" value="ECO:0007669"/>
    <property type="project" value="UniProtKB-UniRule"/>
</dbReference>
<dbReference type="PANTHER" id="PTHR30239:SF0">
    <property type="entry name" value="ACETOLACTATE SYNTHASE SMALL SUBUNIT 1, CHLOROPLASTIC"/>
    <property type="match status" value="1"/>
</dbReference>
<sequence>MKRHVVSALVENRSGTLSRVSGLFSRRGFNIDGLTVGETEDPSVSRMTIAVSGDEQVLDQIVKQLGKLVDVIQVRELDPESCIRRELMLVKVKADETTRPAVIEIATIFRSRIIDVSPSTITIEATGDSDKLEGLLLLLRPYGILELARTGLVALERGSLVLSISI</sequence>
<dbReference type="InterPro" id="IPR027271">
    <property type="entry name" value="Acetolactate_synth/TF_NikR_C"/>
</dbReference>
<comment type="subunit">
    <text evidence="4 8">Dimer of large and small chains.</text>
</comment>
<keyword evidence="8 10" id="KW-0808">Transferase</keyword>
<reference evidence="10" key="1">
    <citation type="journal article" date="2020" name="mSystems">
        <title>Genome- and Community-Level Interaction Insights into Carbon Utilization and Element Cycling Functions of Hydrothermarchaeota in Hydrothermal Sediment.</title>
        <authorList>
            <person name="Zhou Z."/>
            <person name="Liu Y."/>
            <person name="Xu W."/>
            <person name="Pan J."/>
            <person name="Luo Z.H."/>
            <person name="Li M."/>
        </authorList>
    </citation>
    <scope>NUCLEOTIDE SEQUENCE [LARGE SCALE GENOMIC DNA]</scope>
    <source>
        <strain evidence="10">SpSt-503</strain>
    </source>
</reference>
<comment type="caution">
    <text evidence="10">The sequence shown here is derived from an EMBL/GenBank/DDBJ whole genome shotgun (WGS) entry which is preliminary data.</text>
</comment>
<dbReference type="Gene3D" id="3.30.70.260">
    <property type="match status" value="1"/>
</dbReference>
<dbReference type="NCBIfam" id="TIGR00119">
    <property type="entry name" value="acolac_sm"/>
    <property type="match status" value="1"/>
</dbReference>
<feature type="domain" description="ACT" evidence="9">
    <location>
        <begin position="5"/>
        <end position="79"/>
    </location>
</feature>
<evidence type="ECO:0000259" key="9">
    <source>
        <dbReference type="PROSITE" id="PS51671"/>
    </source>
</evidence>
<dbReference type="GO" id="GO:0009097">
    <property type="term" value="P:isoleucine biosynthetic process"/>
    <property type="evidence" value="ECO:0007669"/>
    <property type="project" value="UniProtKB-UniRule"/>
</dbReference>
<dbReference type="GO" id="GO:0005829">
    <property type="term" value="C:cytosol"/>
    <property type="evidence" value="ECO:0007669"/>
    <property type="project" value="TreeGrafter"/>
</dbReference>
<dbReference type="GO" id="GO:0009099">
    <property type="term" value="P:L-valine biosynthetic process"/>
    <property type="evidence" value="ECO:0007669"/>
    <property type="project" value="UniProtKB-UniRule"/>
</dbReference>
<dbReference type="InterPro" id="IPR002912">
    <property type="entry name" value="ACT_dom"/>
</dbReference>
<comment type="pathway">
    <text evidence="2 8">Amino-acid biosynthesis; L-valine biosynthesis; L-valine from pyruvate: step 1/4.</text>
</comment>
<dbReference type="FunFam" id="3.30.70.1150:FF:000001">
    <property type="entry name" value="Acetolactate synthase small subunit"/>
    <property type="match status" value="1"/>
</dbReference>